<dbReference type="Proteomes" id="UP001164746">
    <property type="component" value="Chromosome 7"/>
</dbReference>
<gene>
    <name evidence="2" type="ORF">MAR_034751</name>
</gene>
<protein>
    <recommendedName>
        <fullName evidence="1">Apple domain-containing protein</fullName>
    </recommendedName>
</protein>
<accession>A0ABY7EIG2</accession>
<keyword evidence="3" id="KW-1185">Reference proteome</keyword>
<dbReference type="InterPro" id="IPR003609">
    <property type="entry name" value="Pan_app"/>
</dbReference>
<reference evidence="2" key="1">
    <citation type="submission" date="2022-11" db="EMBL/GenBank/DDBJ databases">
        <title>Centuries of genome instability and evolution in soft-shell clam transmissible cancer (bioRxiv).</title>
        <authorList>
            <person name="Hart S.F.M."/>
            <person name="Yonemitsu M.A."/>
            <person name="Giersch R.M."/>
            <person name="Beal B.F."/>
            <person name="Arriagada G."/>
            <person name="Davis B.W."/>
            <person name="Ostrander E.A."/>
            <person name="Goff S.P."/>
            <person name="Metzger M.J."/>
        </authorList>
    </citation>
    <scope>NUCLEOTIDE SEQUENCE</scope>
    <source>
        <strain evidence="2">MELC-2E11</strain>
        <tissue evidence="2">Siphon/mantle</tissue>
    </source>
</reference>
<name>A0ABY7EIG2_MYAAR</name>
<sequence length="307" mass="34400">MVQKGNVLLIDGQTLDVVNSATVKSIDSVVYGISKIQCAEACLRNREEGKCNLVGYHKVSRTCFQSLDDRADGTIEADLDYVVIDLGAELSCVSSVILCLQGYAVSQMLPCVTLLAYKRSPETFNGNHIVCRSVTTTQICQTLRYTRGFEFIEIRSRIHRYGIQCPKWYRGFYVDTETFSPGRMGLLELLRRRDKGHTMLSQWAQSVVYFSSQKTSQNANQILGPADVYPNYGGAGVWCPANQDQSEFIEIQFAEPVHVTSIDIYETWGSGSVQAIKCYLPEGVYVNMWTSSTTLLIQESRIFSPTL</sequence>
<evidence type="ECO:0000259" key="1">
    <source>
        <dbReference type="Pfam" id="PF00024"/>
    </source>
</evidence>
<evidence type="ECO:0000313" key="2">
    <source>
        <dbReference type="EMBL" id="WAR09675.1"/>
    </source>
</evidence>
<dbReference type="Pfam" id="PF00024">
    <property type="entry name" value="PAN_1"/>
    <property type="match status" value="1"/>
</dbReference>
<proteinExistence type="predicted"/>
<feature type="domain" description="Apple" evidence="1">
    <location>
        <begin position="20"/>
        <end position="77"/>
    </location>
</feature>
<organism evidence="2 3">
    <name type="scientific">Mya arenaria</name>
    <name type="common">Soft-shell clam</name>
    <dbReference type="NCBI Taxonomy" id="6604"/>
    <lineage>
        <taxon>Eukaryota</taxon>
        <taxon>Metazoa</taxon>
        <taxon>Spiralia</taxon>
        <taxon>Lophotrochozoa</taxon>
        <taxon>Mollusca</taxon>
        <taxon>Bivalvia</taxon>
        <taxon>Autobranchia</taxon>
        <taxon>Heteroconchia</taxon>
        <taxon>Euheterodonta</taxon>
        <taxon>Imparidentia</taxon>
        <taxon>Neoheterodontei</taxon>
        <taxon>Myida</taxon>
        <taxon>Myoidea</taxon>
        <taxon>Myidae</taxon>
        <taxon>Mya</taxon>
    </lineage>
</organism>
<dbReference type="Gene3D" id="3.50.4.10">
    <property type="entry name" value="Hepatocyte Growth Factor"/>
    <property type="match status" value="1"/>
</dbReference>
<dbReference type="EMBL" id="CP111018">
    <property type="protein sequence ID" value="WAR09675.1"/>
    <property type="molecule type" value="Genomic_DNA"/>
</dbReference>
<evidence type="ECO:0000313" key="3">
    <source>
        <dbReference type="Proteomes" id="UP001164746"/>
    </source>
</evidence>
<dbReference type="Gene3D" id="2.60.120.260">
    <property type="entry name" value="Galactose-binding domain-like"/>
    <property type="match status" value="1"/>
</dbReference>
<feature type="non-terminal residue" evidence="2">
    <location>
        <position position="1"/>
    </location>
</feature>